<proteinExistence type="predicted"/>
<feature type="domain" description="MalK-like OB fold" evidence="2">
    <location>
        <begin position="42"/>
        <end position="96"/>
    </location>
</feature>
<gene>
    <name evidence="3" type="ORF">LCGC14_1792220</name>
</gene>
<dbReference type="Pfam" id="PF17912">
    <property type="entry name" value="OB_MalK"/>
    <property type="match status" value="1"/>
</dbReference>
<dbReference type="SUPFAM" id="SSF50331">
    <property type="entry name" value="MOP-like"/>
    <property type="match status" value="1"/>
</dbReference>
<evidence type="ECO:0000259" key="2">
    <source>
        <dbReference type="Pfam" id="PF17912"/>
    </source>
</evidence>
<dbReference type="PANTHER" id="PTHR43875">
    <property type="entry name" value="MALTODEXTRIN IMPORT ATP-BINDING PROTEIN MSMX"/>
    <property type="match status" value="1"/>
</dbReference>
<evidence type="ECO:0008006" key="4">
    <source>
        <dbReference type="Google" id="ProtNLM"/>
    </source>
</evidence>
<dbReference type="InterPro" id="IPR040582">
    <property type="entry name" value="OB_MalK-like"/>
</dbReference>
<dbReference type="InterPro" id="IPR008995">
    <property type="entry name" value="Mo/tungstate-bd_C_term_dom"/>
</dbReference>
<dbReference type="InterPro" id="IPR027417">
    <property type="entry name" value="P-loop_NTPase"/>
</dbReference>
<dbReference type="SUPFAM" id="SSF52540">
    <property type="entry name" value="P-loop containing nucleoside triphosphate hydrolases"/>
    <property type="match status" value="1"/>
</dbReference>
<feature type="domain" description="Transport-associated OB type 1" evidence="1">
    <location>
        <begin position="108"/>
        <end position="164"/>
    </location>
</feature>
<dbReference type="PANTHER" id="PTHR43875:SF1">
    <property type="entry name" value="OSMOPROTECTIVE COMPOUNDS UPTAKE ATP-BINDING PROTEIN GGTA"/>
    <property type="match status" value="1"/>
</dbReference>
<name>A0A0F9J6Z5_9ZZZZ</name>
<sequence length="184" mass="19560">QEEAMTLGDRIVVMKDGLVQQVGSPLEVYDGPANRFVAGFVGTPPMNFLQGQLVAENGGVLFDEGTFRIRLVDSQAAVLGDWTGKQIILGIRPEAMAGIAQGRFAGTDNTIPAQISVVEPLGEKVDLYLATANHPALVARVDARRDLAAGQDIQLHLDMTKVHVFAPDDEGSNLTLAAELAAVN</sequence>
<dbReference type="EMBL" id="LAZR01017136">
    <property type="protein sequence ID" value="KKM01661.1"/>
    <property type="molecule type" value="Genomic_DNA"/>
</dbReference>
<dbReference type="InterPro" id="IPR047641">
    <property type="entry name" value="ABC_transpr_MalK/UgpC-like"/>
</dbReference>
<dbReference type="Gene3D" id="2.40.50.140">
    <property type="entry name" value="Nucleic acid-binding proteins"/>
    <property type="match status" value="1"/>
</dbReference>
<dbReference type="InterPro" id="IPR005116">
    <property type="entry name" value="Transp-assoc_OB_typ1"/>
</dbReference>
<dbReference type="GO" id="GO:0055052">
    <property type="term" value="C:ATP-binding cassette (ABC) transporter complex, substrate-binding subunit-containing"/>
    <property type="evidence" value="ECO:0007669"/>
    <property type="project" value="TreeGrafter"/>
</dbReference>
<organism evidence="3">
    <name type="scientific">marine sediment metagenome</name>
    <dbReference type="NCBI Taxonomy" id="412755"/>
    <lineage>
        <taxon>unclassified sequences</taxon>
        <taxon>metagenomes</taxon>
        <taxon>ecological metagenomes</taxon>
    </lineage>
</organism>
<dbReference type="InterPro" id="IPR012340">
    <property type="entry name" value="NA-bd_OB-fold"/>
</dbReference>
<dbReference type="Gene3D" id="2.40.50.100">
    <property type="match status" value="1"/>
</dbReference>
<accession>A0A0F9J6Z5</accession>
<evidence type="ECO:0000259" key="1">
    <source>
        <dbReference type="Pfam" id="PF03459"/>
    </source>
</evidence>
<dbReference type="AlphaFoldDB" id="A0A0F9J6Z5"/>
<feature type="non-terminal residue" evidence="3">
    <location>
        <position position="1"/>
    </location>
</feature>
<evidence type="ECO:0000313" key="3">
    <source>
        <dbReference type="EMBL" id="KKM01661.1"/>
    </source>
</evidence>
<protein>
    <recommendedName>
        <fullName evidence="4">MalK OB fold domain-containing protein</fullName>
    </recommendedName>
</protein>
<dbReference type="GO" id="GO:0016887">
    <property type="term" value="F:ATP hydrolysis activity"/>
    <property type="evidence" value="ECO:0007669"/>
    <property type="project" value="InterPro"/>
</dbReference>
<comment type="caution">
    <text evidence="3">The sequence shown here is derived from an EMBL/GenBank/DDBJ whole genome shotgun (WGS) entry which is preliminary data.</text>
</comment>
<dbReference type="Pfam" id="PF03459">
    <property type="entry name" value="TOBE"/>
    <property type="match status" value="1"/>
</dbReference>
<reference evidence="3" key="1">
    <citation type="journal article" date="2015" name="Nature">
        <title>Complex archaea that bridge the gap between prokaryotes and eukaryotes.</title>
        <authorList>
            <person name="Spang A."/>
            <person name="Saw J.H."/>
            <person name="Jorgensen S.L."/>
            <person name="Zaremba-Niedzwiedzka K."/>
            <person name="Martijn J."/>
            <person name="Lind A.E."/>
            <person name="van Eijk R."/>
            <person name="Schleper C."/>
            <person name="Guy L."/>
            <person name="Ettema T.J."/>
        </authorList>
    </citation>
    <scope>NUCLEOTIDE SEQUENCE</scope>
</reference>